<reference evidence="1 2" key="1">
    <citation type="submission" date="2019-05" db="EMBL/GenBank/DDBJ databases">
        <authorList>
            <consortium name="Pathogen Informatics"/>
        </authorList>
    </citation>
    <scope>NUCLEOTIDE SEQUENCE [LARGE SCALE GENOMIC DNA]</scope>
    <source>
        <strain evidence="1 2">NCTC13032</strain>
    </source>
</reference>
<dbReference type="Proteomes" id="UP000310719">
    <property type="component" value="Chromosome"/>
</dbReference>
<dbReference type="AlphaFoldDB" id="A0A4U9HPW6"/>
<sequence length="63" mass="7295">MMYHIPGVLNADEVAQFRAQLDQAPWSMAAPPWATRAHRLKNNQQVDTQSPLYASLQRRCCRR</sequence>
<accession>A0A4U9HPW6</accession>
<evidence type="ECO:0000313" key="1">
    <source>
        <dbReference type="EMBL" id="VTP65556.1"/>
    </source>
</evidence>
<organism evidence="1 2">
    <name type="scientific">Leclercia adecarboxylata</name>
    <dbReference type="NCBI Taxonomy" id="83655"/>
    <lineage>
        <taxon>Bacteria</taxon>
        <taxon>Pseudomonadati</taxon>
        <taxon>Pseudomonadota</taxon>
        <taxon>Gammaproteobacteria</taxon>
        <taxon>Enterobacterales</taxon>
        <taxon>Enterobacteriaceae</taxon>
        <taxon>Leclercia</taxon>
    </lineage>
</organism>
<gene>
    <name evidence="1" type="ORF">NCTC13032_02085</name>
</gene>
<name>A0A4U9HPW6_9ENTR</name>
<protein>
    <submittedName>
        <fullName evidence="1">Fe(II)-dependent oxygenase superfamily protein</fullName>
    </submittedName>
</protein>
<proteinExistence type="predicted"/>
<evidence type="ECO:0000313" key="2">
    <source>
        <dbReference type="Proteomes" id="UP000310719"/>
    </source>
</evidence>
<dbReference type="EMBL" id="LR590464">
    <property type="protein sequence ID" value="VTP65556.1"/>
    <property type="molecule type" value="Genomic_DNA"/>
</dbReference>